<sequence>MDTLATLPLVSEFLVTYIRPPLNHSIPLDKLGNGHLQKLVINGSFRVAAPEDNYLGSLSDLLARNPKISHLELILDDLTRPFCFSDLFHSRPYPHTLRLQTLILNGWSLECNSGIIPHLQSLERLELHSGIVVEPELWTAFKDHGISLRHLHTCQLNEELLEYLNSFSTLETLVFNHQLAPGPDTEESRTISRRFFERVLPRHNRTLQTLRVQPFPDACEWGVGLWNVETLKALRRLEVLEIAPSMLEDHPVSESRQLMNSLVELALDLPFLRTLHLNSNIARRPYLADTLASTRLSRSPRTPESALKIVALPVSTMWYTPWAVEEEIGLRLQTI</sequence>
<organism evidence="1 2">
    <name type="scientific">Marasmius tenuissimus</name>
    <dbReference type="NCBI Taxonomy" id="585030"/>
    <lineage>
        <taxon>Eukaryota</taxon>
        <taxon>Fungi</taxon>
        <taxon>Dikarya</taxon>
        <taxon>Basidiomycota</taxon>
        <taxon>Agaricomycotina</taxon>
        <taxon>Agaricomycetes</taxon>
        <taxon>Agaricomycetidae</taxon>
        <taxon>Agaricales</taxon>
        <taxon>Marasmiineae</taxon>
        <taxon>Marasmiaceae</taxon>
        <taxon>Marasmius</taxon>
    </lineage>
</organism>
<dbReference type="EMBL" id="JBBXMP010000012">
    <property type="protein sequence ID" value="KAL0069366.1"/>
    <property type="molecule type" value="Genomic_DNA"/>
</dbReference>
<reference evidence="1 2" key="1">
    <citation type="submission" date="2024-05" db="EMBL/GenBank/DDBJ databases">
        <title>A draft genome resource for the thread blight pathogen Marasmius tenuissimus strain MS-2.</title>
        <authorList>
            <person name="Yulfo-Soto G.E."/>
            <person name="Baruah I.K."/>
            <person name="Amoako-Attah I."/>
            <person name="Bukari Y."/>
            <person name="Meinhardt L.W."/>
            <person name="Bailey B.A."/>
            <person name="Cohen S.P."/>
        </authorList>
    </citation>
    <scope>NUCLEOTIDE SEQUENCE [LARGE SCALE GENOMIC DNA]</scope>
    <source>
        <strain evidence="1 2">MS-2</strain>
    </source>
</reference>
<comment type="caution">
    <text evidence="1">The sequence shown here is derived from an EMBL/GenBank/DDBJ whole genome shotgun (WGS) entry which is preliminary data.</text>
</comment>
<keyword evidence="2" id="KW-1185">Reference proteome</keyword>
<evidence type="ECO:0000313" key="2">
    <source>
        <dbReference type="Proteomes" id="UP001437256"/>
    </source>
</evidence>
<protein>
    <submittedName>
        <fullName evidence="1">Uncharacterized protein</fullName>
    </submittedName>
</protein>
<proteinExistence type="predicted"/>
<name>A0ABR3A5V4_9AGAR</name>
<dbReference type="SUPFAM" id="SSF52047">
    <property type="entry name" value="RNI-like"/>
    <property type="match status" value="1"/>
</dbReference>
<evidence type="ECO:0000313" key="1">
    <source>
        <dbReference type="EMBL" id="KAL0069366.1"/>
    </source>
</evidence>
<gene>
    <name evidence="1" type="ORF">AAF712_003385</name>
</gene>
<accession>A0ABR3A5V4</accession>
<dbReference type="Proteomes" id="UP001437256">
    <property type="component" value="Unassembled WGS sequence"/>
</dbReference>